<sequence>VLLSGFLLLLSLEINDTYAAAKHSIFIVALLVQLFLYCFAGQTLEFQSEELAYAIYKSPWYTFDLSMMKNLPLIILRAVNPQQLTAGKFVAINLMTFKEILKASVSYLSVLRVIIKR</sequence>
<feature type="signal peptide" evidence="10">
    <location>
        <begin position="1"/>
        <end position="19"/>
    </location>
</feature>
<evidence type="ECO:0000313" key="11">
    <source>
        <dbReference type="EMBL" id="TGZ52811.1"/>
    </source>
</evidence>
<proteinExistence type="predicted"/>
<dbReference type="GO" id="GO:0005886">
    <property type="term" value="C:plasma membrane"/>
    <property type="evidence" value="ECO:0007669"/>
    <property type="project" value="UniProtKB-SubCell"/>
</dbReference>
<name>A0A4S2KSM2_9HYME</name>
<evidence type="ECO:0000256" key="3">
    <source>
        <dbReference type="ARBA" id="ARBA00022606"/>
    </source>
</evidence>
<gene>
    <name evidence="11" type="ORF">DBV15_10137</name>
</gene>
<evidence type="ECO:0000256" key="6">
    <source>
        <dbReference type="ARBA" id="ARBA00022989"/>
    </source>
</evidence>
<evidence type="ECO:0000256" key="8">
    <source>
        <dbReference type="ARBA" id="ARBA00023170"/>
    </source>
</evidence>
<comment type="subcellular location">
    <subcellularLocation>
        <location evidence="1">Cell membrane</location>
        <topology evidence="1">Multi-pass membrane protein</topology>
    </subcellularLocation>
</comment>
<dbReference type="GO" id="GO:0004984">
    <property type="term" value="F:olfactory receptor activity"/>
    <property type="evidence" value="ECO:0007669"/>
    <property type="project" value="InterPro"/>
</dbReference>
<dbReference type="STRING" id="300112.A0A4S2KSM2"/>
<dbReference type="EMBL" id="QBLH01001183">
    <property type="protein sequence ID" value="TGZ52811.1"/>
    <property type="molecule type" value="Genomic_DNA"/>
</dbReference>
<accession>A0A4S2KSM2</accession>
<dbReference type="GO" id="GO:0007165">
    <property type="term" value="P:signal transduction"/>
    <property type="evidence" value="ECO:0007669"/>
    <property type="project" value="UniProtKB-KW"/>
</dbReference>
<evidence type="ECO:0000256" key="9">
    <source>
        <dbReference type="ARBA" id="ARBA00023224"/>
    </source>
</evidence>
<evidence type="ECO:0000256" key="5">
    <source>
        <dbReference type="ARBA" id="ARBA00022725"/>
    </source>
</evidence>
<dbReference type="InterPro" id="IPR004117">
    <property type="entry name" value="7tm6_olfct_rcpt"/>
</dbReference>
<keyword evidence="3" id="KW-0716">Sensory transduction</keyword>
<keyword evidence="8 11" id="KW-0675">Receptor</keyword>
<comment type="caution">
    <text evidence="11">The sequence shown here is derived from an EMBL/GenBank/DDBJ whole genome shotgun (WGS) entry which is preliminary data.</text>
</comment>
<keyword evidence="12" id="KW-1185">Reference proteome</keyword>
<reference evidence="11 12" key="1">
    <citation type="journal article" date="2019" name="Philos. Trans. R. Soc. Lond., B, Biol. Sci.">
        <title>Ant behaviour and brain gene expression of defending hosts depend on the ecological success of the intruding social parasite.</title>
        <authorList>
            <person name="Kaur R."/>
            <person name="Stoldt M."/>
            <person name="Jongepier E."/>
            <person name="Feldmeyer B."/>
            <person name="Menzel F."/>
            <person name="Bornberg-Bauer E."/>
            <person name="Foitzik S."/>
        </authorList>
    </citation>
    <scope>NUCLEOTIDE SEQUENCE [LARGE SCALE GENOMIC DNA]</scope>
    <source>
        <tissue evidence="11">Whole body</tissue>
    </source>
</reference>
<evidence type="ECO:0000256" key="7">
    <source>
        <dbReference type="ARBA" id="ARBA00023136"/>
    </source>
</evidence>
<evidence type="ECO:0000313" key="12">
    <source>
        <dbReference type="Proteomes" id="UP000310200"/>
    </source>
</evidence>
<keyword evidence="2" id="KW-1003">Cell membrane</keyword>
<protein>
    <submittedName>
        <fullName evidence="11">Putative odorant receptor 22c</fullName>
    </submittedName>
</protein>
<dbReference type="GO" id="GO:0005549">
    <property type="term" value="F:odorant binding"/>
    <property type="evidence" value="ECO:0007669"/>
    <property type="project" value="InterPro"/>
</dbReference>
<keyword evidence="7" id="KW-0472">Membrane</keyword>
<feature type="non-terminal residue" evidence="11">
    <location>
        <position position="1"/>
    </location>
</feature>
<dbReference type="PANTHER" id="PTHR21137">
    <property type="entry name" value="ODORANT RECEPTOR"/>
    <property type="match status" value="1"/>
</dbReference>
<keyword evidence="6" id="KW-1133">Transmembrane helix</keyword>
<keyword evidence="4" id="KW-0812">Transmembrane</keyword>
<organism evidence="11 12">
    <name type="scientific">Temnothorax longispinosus</name>
    <dbReference type="NCBI Taxonomy" id="300112"/>
    <lineage>
        <taxon>Eukaryota</taxon>
        <taxon>Metazoa</taxon>
        <taxon>Ecdysozoa</taxon>
        <taxon>Arthropoda</taxon>
        <taxon>Hexapoda</taxon>
        <taxon>Insecta</taxon>
        <taxon>Pterygota</taxon>
        <taxon>Neoptera</taxon>
        <taxon>Endopterygota</taxon>
        <taxon>Hymenoptera</taxon>
        <taxon>Apocrita</taxon>
        <taxon>Aculeata</taxon>
        <taxon>Formicoidea</taxon>
        <taxon>Formicidae</taxon>
        <taxon>Myrmicinae</taxon>
        <taxon>Temnothorax</taxon>
    </lineage>
</organism>
<feature type="chain" id="PRO_5020849634" evidence="10">
    <location>
        <begin position="20"/>
        <end position="117"/>
    </location>
</feature>
<evidence type="ECO:0000256" key="1">
    <source>
        <dbReference type="ARBA" id="ARBA00004651"/>
    </source>
</evidence>
<dbReference type="PANTHER" id="PTHR21137:SF35">
    <property type="entry name" value="ODORANT RECEPTOR 19A-RELATED"/>
    <property type="match status" value="1"/>
</dbReference>
<evidence type="ECO:0000256" key="2">
    <source>
        <dbReference type="ARBA" id="ARBA00022475"/>
    </source>
</evidence>
<evidence type="ECO:0000256" key="4">
    <source>
        <dbReference type="ARBA" id="ARBA00022692"/>
    </source>
</evidence>
<dbReference type="Pfam" id="PF02949">
    <property type="entry name" value="7tm_6"/>
    <property type="match status" value="1"/>
</dbReference>
<keyword evidence="10" id="KW-0732">Signal</keyword>
<dbReference type="Proteomes" id="UP000310200">
    <property type="component" value="Unassembled WGS sequence"/>
</dbReference>
<evidence type="ECO:0000256" key="10">
    <source>
        <dbReference type="SAM" id="SignalP"/>
    </source>
</evidence>
<keyword evidence="9" id="KW-0807">Transducer</keyword>
<keyword evidence="5" id="KW-0552">Olfaction</keyword>
<dbReference type="AlphaFoldDB" id="A0A4S2KSM2"/>